<dbReference type="OrthoDB" id="91894at2759"/>
<evidence type="ECO:0000256" key="1">
    <source>
        <dbReference type="ARBA" id="ARBA00022679"/>
    </source>
</evidence>
<dbReference type="InterPro" id="IPR016181">
    <property type="entry name" value="Acyl_CoA_acyltransferase"/>
</dbReference>
<keyword evidence="1" id="KW-0808">Transferase</keyword>
<evidence type="ECO:0000313" key="4">
    <source>
        <dbReference type="Proteomes" id="UP000794436"/>
    </source>
</evidence>
<feature type="domain" description="N-acetyltransferase" evidence="2">
    <location>
        <begin position="40"/>
        <end position="186"/>
    </location>
</feature>
<protein>
    <recommendedName>
        <fullName evidence="2">N-acetyltransferase domain-containing protein</fullName>
    </recommendedName>
</protein>
<organism evidence="3 4">
    <name type="scientific">Pythium oligandrum</name>
    <name type="common">Mycoparasitic fungus</name>
    <dbReference type="NCBI Taxonomy" id="41045"/>
    <lineage>
        <taxon>Eukaryota</taxon>
        <taxon>Sar</taxon>
        <taxon>Stramenopiles</taxon>
        <taxon>Oomycota</taxon>
        <taxon>Peronosporomycetes</taxon>
        <taxon>Pythiales</taxon>
        <taxon>Pythiaceae</taxon>
        <taxon>Pythium</taxon>
    </lineage>
</organism>
<dbReference type="Pfam" id="PF00583">
    <property type="entry name" value="Acetyltransf_1"/>
    <property type="match status" value="1"/>
</dbReference>
<proteinExistence type="predicted"/>
<dbReference type="Proteomes" id="UP000794436">
    <property type="component" value="Unassembled WGS sequence"/>
</dbReference>
<dbReference type="Gene3D" id="3.40.630.30">
    <property type="match status" value="1"/>
</dbReference>
<dbReference type="AlphaFoldDB" id="A0A8K1C8U3"/>
<accession>A0A8K1C8U3</accession>
<dbReference type="GO" id="GO:0008080">
    <property type="term" value="F:N-acetyltransferase activity"/>
    <property type="evidence" value="ECO:0007669"/>
    <property type="project" value="InterPro"/>
</dbReference>
<keyword evidence="4" id="KW-1185">Reference proteome</keyword>
<dbReference type="EMBL" id="SPLM01000111">
    <property type="protein sequence ID" value="TMW58400.1"/>
    <property type="molecule type" value="Genomic_DNA"/>
</dbReference>
<reference evidence="3" key="1">
    <citation type="submission" date="2019-03" db="EMBL/GenBank/DDBJ databases">
        <title>Long read genome sequence of the mycoparasitic Pythium oligandrum ATCC 38472 isolated from sugarbeet rhizosphere.</title>
        <authorList>
            <person name="Gaulin E."/>
        </authorList>
    </citation>
    <scope>NUCLEOTIDE SEQUENCE</scope>
    <source>
        <strain evidence="3">ATCC 38472_TT</strain>
    </source>
</reference>
<dbReference type="PANTHER" id="PTHR13947">
    <property type="entry name" value="GNAT FAMILY N-ACETYLTRANSFERASE"/>
    <property type="match status" value="1"/>
</dbReference>
<dbReference type="SUPFAM" id="SSF55729">
    <property type="entry name" value="Acyl-CoA N-acyltransferases (Nat)"/>
    <property type="match status" value="1"/>
</dbReference>
<evidence type="ECO:0000259" key="2">
    <source>
        <dbReference type="PROSITE" id="PS51186"/>
    </source>
</evidence>
<dbReference type="PANTHER" id="PTHR13947:SF37">
    <property type="entry name" value="LD18367P"/>
    <property type="match status" value="1"/>
</dbReference>
<comment type="caution">
    <text evidence="3">The sequence shown here is derived from an EMBL/GenBank/DDBJ whole genome shotgun (WGS) entry which is preliminary data.</text>
</comment>
<sequence>MIADNSKSRATDPPSPVIQVRPFQPRDLRQVIKVFVPGVLHYAEIESHMKEFWSDYIDNTLKTDLGDVEGTYFAAGGHFWVATTVVNGEDLVIGSVGLEGKPNREGELRRMTVLAEYRRYGVGRLLVTHLERWAKENGFSKIWLTTATIMPQACRFYESLGYTHTRCGVYSREHPFEVLDYEKCLG</sequence>
<dbReference type="CDD" id="cd04301">
    <property type="entry name" value="NAT_SF"/>
    <property type="match status" value="1"/>
</dbReference>
<dbReference type="InterPro" id="IPR050769">
    <property type="entry name" value="NAT_camello-type"/>
</dbReference>
<evidence type="ECO:0000313" key="3">
    <source>
        <dbReference type="EMBL" id="TMW58400.1"/>
    </source>
</evidence>
<dbReference type="PROSITE" id="PS51186">
    <property type="entry name" value="GNAT"/>
    <property type="match status" value="1"/>
</dbReference>
<gene>
    <name evidence="3" type="ORF">Poli38472_009959</name>
</gene>
<dbReference type="InterPro" id="IPR000182">
    <property type="entry name" value="GNAT_dom"/>
</dbReference>
<name>A0A8K1C8U3_PYTOL</name>